<feature type="compositionally biased region" description="Pro residues" evidence="1">
    <location>
        <begin position="283"/>
        <end position="295"/>
    </location>
</feature>
<comment type="caution">
    <text evidence="2">The sequence shown here is derived from an EMBL/GenBank/DDBJ whole genome shotgun (WGS) entry which is preliminary data.</text>
</comment>
<name>A0ABU4HV98_9ACTN</name>
<keyword evidence="3" id="KW-1185">Reference proteome</keyword>
<evidence type="ECO:0008006" key="4">
    <source>
        <dbReference type="Google" id="ProtNLM"/>
    </source>
</evidence>
<reference evidence="3" key="1">
    <citation type="submission" date="2023-07" db="EMBL/GenBank/DDBJ databases">
        <title>Conexibacter stalactiti sp. nov., isolated from stalactites in a lava cave and emended description of the genus Conexibacter.</title>
        <authorList>
            <person name="Lee S.D."/>
        </authorList>
    </citation>
    <scope>NUCLEOTIDE SEQUENCE [LARGE SCALE GENOMIC DNA]</scope>
    <source>
        <strain evidence="3">KCTC 39840</strain>
    </source>
</reference>
<proteinExistence type="predicted"/>
<feature type="region of interest" description="Disordered" evidence="1">
    <location>
        <begin position="271"/>
        <end position="295"/>
    </location>
</feature>
<sequence>VRGAADDVAPDGRAAAAAPPPREGAAAGALRLRGVKTFCSGAGGLQRALVLARPEDGEGPPVAAWVDLTRPGEVEVDEQWFAGAGMRASVSHRVVFHDATVLALFGGPGELVRQPWFGRDALRTAASWAGIADAAAEAALAQLRERPGRGDLEGLAAGRILAARATIDLWVAESAAAMERAAAQEPADASGAAERAAPQEPPDASGAAAELARASALARHAIAAAARELLDEAARACGSRPFATGGRLDRARRDLELFLLQHRLDPIVARAGTAALDDARPAQTPPAPPTPPEPR</sequence>
<dbReference type="InterPro" id="IPR046373">
    <property type="entry name" value="Acyl-CoA_Oxase/DH_mid-dom_sf"/>
</dbReference>
<organism evidence="2 3">
    <name type="scientific">Conexibacter stalactiti</name>
    <dbReference type="NCBI Taxonomy" id="1940611"/>
    <lineage>
        <taxon>Bacteria</taxon>
        <taxon>Bacillati</taxon>
        <taxon>Actinomycetota</taxon>
        <taxon>Thermoleophilia</taxon>
        <taxon>Solirubrobacterales</taxon>
        <taxon>Conexibacteraceae</taxon>
        <taxon>Conexibacter</taxon>
    </lineage>
</organism>
<evidence type="ECO:0000313" key="2">
    <source>
        <dbReference type="EMBL" id="MDW5597191.1"/>
    </source>
</evidence>
<feature type="non-terminal residue" evidence="2">
    <location>
        <position position="1"/>
    </location>
</feature>
<dbReference type="Gene3D" id="1.20.140.10">
    <property type="entry name" value="Butyryl-CoA Dehydrogenase, subunit A, domain 3"/>
    <property type="match status" value="1"/>
</dbReference>
<gene>
    <name evidence="2" type="ORF">R7226_22785</name>
</gene>
<dbReference type="InterPro" id="IPR009100">
    <property type="entry name" value="AcylCoA_DH/oxidase_NM_dom_sf"/>
</dbReference>
<dbReference type="EMBL" id="JAWSTH010000078">
    <property type="protein sequence ID" value="MDW5597191.1"/>
    <property type="molecule type" value="Genomic_DNA"/>
</dbReference>
<protein>
    <recommendedName>
        <fullName evidence="4">Acyl-CoA dehydrogenase</fullName>
    </recommendedName>
</protein>
<accession>A0ABU4HV98</accession>
<dbReference type="SUPFAM" id="SSF56645">
    <property type="entry name" value="Acyl-CoA dehydrogenase NM domain-like"/>
    <property type="match status" value="1"/>
</dbReference>
<evidence type="ECO:0000256" key="1">
    <source>
        <dbReference type="SAM" id="MobiDB-lite"/>
    </source>
</evidence>
<dbReference type="Gene3D" id="2.40.110.10">
    <property type="entry name" value="Butyryl-CoA Dehydrogenase, subunit A, domain 2"/>
    <property type="match status" value="1"/>
</dbReference>
<feature type="region of interest" description="Disordered" evidence="1">
    <location>
        <begin position="181"/>
        <end position="210"/>
    </location>
</feature>
<evidence type="ECO:0000313" key="3">
    <source>
        <dbReference type="Proteomes" id="UP001284601"/>
    </source>
</evidence>
<dbReference type="Proteomes" id="UP001284601">
    <property type="component" value="Unassembled WGS sequence"/>
</dbReference>
<feature type="region of interest" description="Disordered" evidence="1">
    <location>
        <begin position="1"/>
        <end position="23"/>
    </location>
</feature>